<dbReference type="EMBL" id="PGOL01001793">
    <property type="protein sequence ID" value="PKI54301.1"/>
    <property type="molecule type" value="Genomic_DNA"/>
</dbReference>
<feature type="compositionally biased region" description="Basic and acidic residues" evidence="1">
    <location>
        <begin position="48"/>
        <end position="61"/>
    </location>
</feature>
<keyword evidence="3" id="KW-1185">Reference proteome</keyword>
<proteinExistence type="predicted"/>
<dbReference type="AlphaFoldDB" id="A0A2I0JDH7"/>
<feature type="region of interest" description="Disordered" evidence="1">
    <location>
        <begin position="32"/>
        <end position="74"/>
    </location>
</feature>
<organism evidence="2 3">
    <name type="scientific">Punica granatum</name>
    <name type="common">Pomegranate</name>
    <dbReference type="NCBI Taxonomy" id="22663"/>
    <lineage>
        <taxon>Eukaryota</taxon>
        <taxon>Viridiplantae</taxon>
        <taxon>Streptophyta</taxon>
        <taxon>Embryophyta</taxon>
        <taxon>Tracheophyta</taxon>
        <taxon>Spermatophyta</taxon>
        <taxon>Magnoliopsida</taxon>
        <taxon>eudicotyledons</taxon>
        <taxon>Gunneridae</taxon>
        <taxon>Pentapetalae</taxon>
        <taxon>rosids</taxon>
        <taxon>malvids</taxon>
        <taxon>Myrtales</taxon>
        <taxon>Lythraceae</taxon>
        <taxon>Punica</taxon>
    </lineage>
</organism>
<evidence type="ECO:0000256" key="1">
    <source>
        <dbReference type="SAM" id="MobiDB-lite"/>
    </source>
</evidence>
<sequence length="93" mass="10161">MAEEEGGQGRVGRSDLASPVATLTMAKWGRIGSDKTLSRTSRTSNKAPKGEGLRERAEARRGRPLSPGLPPQYGREEWERLLGVTISRPPPCF</sequence>
<evidence type="ECO:0000313" key="2">
    <source>
        <dbReference type="EMBL" id="PKI54301.1"/>
    </source>
</evidence>
<reference evidence="2 3" key="1">
    <citation type="submission" date="2017-11" db="EMBL/GenBank/DDBJ databases">
        <title>De-novo sequencing of pomegranate (Punica granatum L.) genome.</title>
        <authorList>
            <person name="Akparov Z."/>
            <person name="Amiraslanov A."/>
            <person name="Hajiyeva S."/>
            <person name="Abbasov M."/>
            <person name="Kaur K."/>
            <person name="Hamwieh A."/>
            <person name="Solovyev V."/>
            <person name="Salamov A."/>
            <person name="Braich B."/>
            <person name="Kosarev P."/>
            <person name="Mahmoud A."/>
            <person name="Hajiyev E."/>
            <person name="Babayeva S."/>
            <person name="Izzatullayeva V."/>
            <person name="Mammadov A."/>
            <person name="Mammadov A."/>
            <person name="Sharifova S."/>
            <person name="Ojaghi J."/>
            <person name="Eynullazada K."/>
            <person name="Bayramov B."/>
            <person name="Abdulazimova A."/>
            <person name="Shahmuradov I."/>
        </authorList>
    </citation>
    <scope>NUCLEOTIDE SEQUENCE [LARGE SCALE GENOMIC DNA]</scope>
    <source>
        <strain evidence="3">cv. AG2017</strain>
        <tissue evidence="2">Leaf</tissue>
    </source>
</reference>
<protein>
    <submittedName>
        <fullName evidence="2">Uncharacterized protein</fullName>
    </submittedName>
</protein>
<evidence type="ECO:0000313" key="3">
    <source>
        <dbReference type="Proteomes" id="UP000233551"/>
    </source>
</evidence>
<dbReference type="Proteomes" id="UP000233551">
    <property type="component" value="Unassembled WGS sequence"/>
</dbReference>
<comment type="caution">
    <text evidence="2">The sequence shown here is derived from an EMBL/GenBank/DDBJ whole genome shotgun (WGS) entry which is preliminary data.</text>
</comment>
<accession>A0A2I0JDH7</accession>
<name>A0A2I0JDH7_PUNGR</name>
<gene>
    <name evidence="2" type="ORF">CRG98_025316</name>
</gene>